<gene>
    <name evidence="2" type="primary">jockeypol_28</name>
    <name evidence="2" type="ORF">TNCV_1648331</name>
</gene>
<organism evidence="2 3">
    <name type="scientific">Trichonephila clavipes</name>
    <name type="common">Golden silk orbweaver</name>
    <name type="synonym">Nephila clavipes</name>
    <dbReference type="NCBI Taxonomy" id="2585209"/>
    <lineage>
        <taxon>Eukaryota</taxon>
        <taxon>Metazoa</taxon>
        <taxon>Ecdysozoa</taxon>
        <taxon>Arthropoda</taxon>
        <taxon>Chelicerata</taxon>
        <taxon>Arachnida</taxon>
        <taxon>Araneae</taxon>
        <taxon>Araneomorphae</taxon>
        <taxon>Entelegynae</taxon>
        <taxon>Araneoidea</taxon>
        <taxon>Nephilidae</taxon>
        <taxon>Trichonephila</taxon>
    </lineage>
</organism>
<evidence type="ECO:0000313" key="3">
    <source>
        <dbReference type="Proteomes" id="UP000887159"/>
    </source>
</evidence>
<evidence type="ECO:0000313" key="2">
    <source>
        <dbReference type="EMBL" id="GFX96798.1"/>
    </source>
</evidence>
<dbReference type="PANTHER" id="PTHR36688">
    <property type="entry name" value="ENDO/EXONUCLEASE/PHOSPHATASE DOMAIN-CONTAINING PROTEIN"/>
    <property type="match status" value="1"/>
</dbReference>
<sequence length="405" mass="47190">MRILFFNNSRRNLPSHKPFTCCIRDQHYHLFSHLKYPVKRSQIMETKLKESTALKVKGFNIFRVDRKSKSGRGLAFFVRDINYQKIEYPTDWSDLEVQGIRIQWRGKPLDIINVYHPPNHKPLPPALSNLLNKNSIIVGDLNAKHPSWGCSCSNARGEESLQLLDDTESMILNDGTHTFTSYSYNTSAALDIAITSSELFPQCSWRVLDTIGSDHFPVLICFKRRQKVEIKQNNFWNFKKANWDSYMDSADQNLTSTPFTNDLEENWTNFKNIILDNSKLYIPRGNVKGYIPLFTHNASSLKPLLDRRKQLLESFNENNSLNDSQGGLRTEIKKINAKIRKSYAQLKRSRWRELCKNLDSRTTNSKLWRIIKKINKEQEQCEESNSVIDTITDRFSLTTKQQQMV</sequence>
<proteinExistence type="predicted"/>
<accession>A0A8X6V701</accession>
<feature type="domain" description="Endonuclease/exonuclease/phosphatase" evidence="1">
    <location>
        <begin position="110"/>
        <end position="218"/>
    </location>
</feature>
<dbReference type="Proteomes" id="UP000887159">
    <property type="component" value="Unassembled WGS sequence"/>
</dbReference>
<evidence type="ECO:0000259" key="1">
    <source>
        <dbReference type="Pfam" id="PF14529"/>
    </source>
</evidence>
<reference evidence="2" key="1">
    <citation type="submission" date="2020-08" db="EMBL/GenBank/DDBJ databases">
        <title>Multicomponent nature underlies the extraordinary mechanical properties of spider dragline silk.</title>
        <authorList>
            <person name="Kono N."/>
            <person name="Nakamura H."/>
            <person name="Mori M."/>
            <person name="Yoshida Y."/>
            <person name="Ohtoshi R."/>
            <person name="Malay A.D."/>
            <person name="Moran D.A.P."/>
            <person name="Tomita M."/>
            <person name="Numata K."/>
            <person name="Arakawa K."/>
        </authorList>
    </citation>
    <scope>NUCLEOTIDE SEQUENCE</scope>
</reference>
<dbReference type="SUPFAM" id="SSF56219">
    <property type="entry name" value="DNase I-like"/>
    <property type="match status" value="1"/>
</dbReference>
<name>A0A8X6V701_TRICX</name>
<dbReference type="GO" id="GO:0003964">
    <property type="term" value="F:RNA-directed DNA polymerase activity"/>
    <property type="evidence" value="ECO:0007669"/>
    <property type="project" value="UniProtKB-KW"/>
</dbReference>
<dbReference type="AlphaFoldDB" id="A0A8X6V701"/>
<dbReference type="InterPro" id="IPR052560">
    <property type="entry name" value="RdDP_mobile_element"/>
</dbReference>
<protein>
    <submittedName>
        <fullName evidence="2">RNA-directed DNA polymerase from mobile element jockey</fullName>
    </submittedName>
</protein>
<dbReference type="EMBL" id="BMAU01021194">
    <property type="protein sequence ID" value="GFX96798.1"/>
    <property type="molecule type" value="Genomic_DNA"/>
</dbReference>
<dbReference type="Pfam" id="PF14529">
    <property type="entry name" value="Exo_endo_phos_2"/>
    <property type="match status" value="1"/>
</dbReference>
<keyword evidence="2" id="KW-0695">RNA-directed DNA polymerase</keyword>
<keyword evidence="3" id="KW-1185">Reference proteome</keyword>
<dbReference type="PANTHER" id="PTHR36688:SF2">
    <property type="entry name" value="ENDONUCLEASE_EXONUCLEASE_PHOSPHATASE DOMAIN-CONTAINING PROTEIN"/>
    <property type="match status" value="1"/>
</dbReference>
<dbReference type="InterPro" id="IPR036691">
    <property type="entry name" value="Endo/exonu/phosph_ase_sf"/>
</dbReference>
<keyword evidence="2" id="KW-0808">Transferase</keyword>
<dbReference type="Gene3D" id="3.60.10.10">
    <property type="entry name" value="Endonuclease/exonuclease/phosphatase"/>
    <property type="match status" value="1"/>
</dbReference>
<keyword evidence="2" id="KW-0548">Nucleotidyltransferase</keyword>
<dbReference type="InterPro" id="IPR005135">
    <property type="entry name" value="Endo/exonuclease/phosphatase"/>
</dbReference>
<comment type="caution">
    <text evidence="2">The sequence shown here is derived from an EMBL/GenBank/DDBJ whole genome shotgun (WGS) entry which is preliminary data.</text>
</comment>